<keyword evidence="2" id="KW-1185">Reference proteome</keyword>
<dbReference type="Proteomes" id="UP000027222">
    <property type="component" value="Unassembled WGS sequence"/>
</dbReference>
<evidence type="ECO:0000313" key="1">
    <source>
        <dbReference type="EMBL" id="KDR73397.1"/>
    </source>
</evidence>
<gene>
    <name evidence="1" type="ORF">GALMADRAFT_212794</name>
</gene>
<accession>A0A067STL9</accession>
<dbReference type="AlphaFoldDB" id="A0A067STL9"/>
<name>A0A067STL9_GALM3</name>
<dbReference type="EMBL" id="KL142386">
    <property type="protein sequence ID" value="KDR73397.1"/>
    <property type="molecule type" value="Genomic_DNA"/>
</dbReference>
<reference evidence="2" key="1">
    <citation type="journal article" date="2014" name="Proc. Natl. Acad. Sci. U.S.A.">
        <title>Extensive sampling of basidiomycete genomes demonstrates inadequacy of the white-rot/brown-rot paradigm for wood decay fungi.</title>
        <authorList>
            <person name="Riley R."/>
            <person name="Salamov A.A."/>
            <person name="Brown D.W."/>
            <person name="Nagy L.G."/>
            <person name="Floudas D."/>
            <person name="Held B.W."/>
            <person name="Levasseur A."/>
            <person name="Lombard V."/>
            <person name="Morin E."/>
            <person name="Otillar R."/>
            <person name="Lindquist E.A."/>
            <person name="Sun H."/>
            <person name="LaButti K.M."/>
            <person name="Schmutz J."/>
            <person name="Jabbour D."/>
            <person name="Luo H."/>
            <person name="Baker S.E."/>
            <person name="Pisabarro A.G."/>
            <person name="Walton J.D."/>
            <person name="Blanchette R.A."/>
            <person name="Henrissat B."/>
            <person name="Martin F."/>
            <person name="Cullen D."/>
            <person name="Hibbett D.S."/>
            <person name="Grigoriev I.V."/>
        </authorList>
    </citation>
    <scope>NUCLEOTIDE SEQUENCE [LARGE SCALE GENOMIC DNA]</scope>
    <source>
        <strain evidence="2">CBS 339.88</strain>
    </source>
</reference>
<dbReference type="HOGENOM" id="CLU_1030750_0_0_1"/>
<sequence>MGDWMLDHLLSGERKLLERYESDVPPTIPVQHGRKVWSPIFPLAAQFLSLRLESGLSASTSSCGCPRTNIARHSPVYGCSKTKPLIFDHSMITLLCLSYDSSHYFPYAESDPPATDELQLMLLTCGQTFHVWASTGMCIHPSSSILYLMPRVIAKWCSRTAGRRNFDHFTVALPNLWFKPPLPQSESDFSALFSVLVTLERSIHALSFVSRQFTVYPRQSEDECSPRSGQTCHLLASDLTGNPVIDQTIKSYCRESMVIEVRSDSLLVGK</sequence>
<organism evidence="1 2">
    <name type="scientific">Galerina marginata (strain CBS 339.88)</name>
    <dbReference type="NCBI Taxonomy" id="685588"/>
    <lineage>
        <taxon>Eukaryota</taxon>
        <taxon>Fungi</taxon>
        <taxon>Dikarya</taxon>
        <taxon>Basidiomycota</taxon>
        <taxon>Agaricomycotina</taxon>
        <taxon>Agaricomycetes</taxon>
        <taxon>Agaricomycetidae</taxon>
        <taxon>Agaricales</taxon>
        <taxon>Agaricineae</taxon>
        <taxon>Strophariaceae</taxon>
        <taxon>Galerina</taxon>
    </lineage>
</organism>
<proteinExistence type="predicted"/>
<protein>
    <submittedName>
        <fullName evidence="1">Uncharacterized protein</fullName>
    </submittedName>
</protein>
<evidence type="ECO:0000313" key="2">
    <source>
        <dbReference type="Proteomes" id="UP000027222"/>
    </source>
</evidence>